<dbReference type="VEuPathDB" id="TriTrypDB:TcCLB.509393.10"/>
<name>A0A2V2VAY9_TRYCR</name>
<dbReference type="VEuPathDB" id="TriTrypDB:TCSYLVIO_007567"/>
<dbReference type="GO" id="GO:0006900">
    <property type="term" value="P:vesicle budding from membrane"/>
    <property type="evidence" value="ECO:0007669"/>
    <property type="project" value="TreeGrafter"/>
</dbReference>
<evidence type="ECO:0000256" key="7">
    <source>
        <dbReference type="SAM" id="MobiDB-lite"/>
    </source>
</evidence>
<accession>A0A2V2VAY9</accession>
<comment type="similarity">
    <text evidence="2">Belongs to the SNF7 family.</text>
</comment>
<dbReference type="VEuPathDB" id="TriTrypDB:TcCL_NonESM03859"/>
<evidence type="ECO:0000313" key="9">
    <source>
        <dbReference type="Proteomes" id="UP000246121"/>
    </source>
</evidence>
<dbReference type="Pfam" id="PF03357">
    <property type="entry name" value="Snf7"/>
    <property type="match status" value="1"/>
</dbReference>
<keyword evidence="6" id="KW-0472">Membrane</keyword>
<comment type="subcellular location">
    <subcellularLocation>
        <location evidence="1">Endosome membrane</location>
    </subcellularLocation>
</comment>
<dbReference type="Proteomes" id="UP000246121">
    <property type="component" value="Unassembled WGS sequence"/>
</dbReference>
<evidence type="ECO:0000313" key="8">
    <source>
        <dbReference type="EMBL" id="PWU92686.1"/>
    </source>
</evidence>
<dbReference type="PANTHER" id="PTHR22761">
    <property type="entry name" value="CHARGED MULTIVESICULAR BODY PROTEIN"/>
    <property type="match status" value="1"/>
</dbReference>
<reference evidence="8 9" key="1">
    <citation type="journal article" date="2018" name="Microb. Genom.">
        <title>Expanding an expanded genome: long-read sequencing of Trypanosoma cruzi.</title>
        <authorList>
            <person name="Berna L."/>
            <person name="Rodriguez M."/>
            <person name="Chiribao M.L."/>
            <person name="Parodi-Talice A."/>
            <person name="Pita S."/>
            <person name="Rijo G."/>
            <person name="Alvarez-Valin F."/>
            <person name="Robello C."/>
        </authorList>
    </citation>
    <scope>NUCLEOTIDE SEQUENCE [LARGE SCALE GENOMIC DNA]</scope>
    <source>
        <strain evidence="8 9">Dm28c</strain>
    </source>
</reference>
<dbReference type="GO" id="GO:0032511">
    <property type="term" value="P:late endosome to vacuole transport via multivesicular body sorting pathway"/>
    <property type="evidence" value="ECO:0007669"/>
    <property type="project" value="TreeGrafter"/>
</dbReference>
<evidence type="ECO:0000256" key="6">
    <source>
        <dbReference type="ARBA" id="ARBA00023136"/>
    </source>
</evidence>
<evidence type="ECO:0008006" key="10">
    <source>
        <dbReference type="Google" id="ProtNLM"/>
    </source>
</evidence>
<dbReference type="VEuPathDB" id="TriTrypDB:BCY84_16037"/>
<dbReference type="VEuPathDB" id="TriTrypDB:ECC02_003269"/>
<dbReference type="VEuPathDB" id="TriTrypDB:C3747_6g215"/>
<dbReference type="Gene3D" id="6.10.140.1230">
    <property type="match status" value="1"/>
</dbReference>
<feature type="compositionally biased region" description="Gly residues" evidence="7">
    <location>
        <begin position="208"/>
        <end position="219"/>
    </location>
</feature>
<dbReference type="VEuPathDB" id="TriTrypDB:Tc_MARK_10270"/>
<dbReference type="GO" id="GO:0005771">
    <property type="term" value="C:multivesicular body"/>
    <property type="evidence" value="ECO:0007669"/>
    <property type="project" value="TreeGrafter"/>
</dbReference>
<dbReference type="VEuPathDB" id="TriTrypDB:TcG_08529"/>
<gene>
    <name evidence="8" type="ORF">C4B63_35g369</name>
</gene>
<dbReference type="EMBL" id="PRFA01000035">
    <property type="protein sequence ID" value="PWU92686.1"/>
    <property type="molecule type" value="Genomic_DNA"/>
</dbReference>
<dbReference type="VEuPathDB" id="TriTrypDB:C4B63_35g369"/>
<proteinExistence type="inferred from homology"/>
<sequence>MGIQPSKTQGQRKSSVEAPKVVITSSDRAQLELKLQRDRLMAAIKRYEVVAQEERSKASDFLRSGNRRKALYCLKRERIQRSQVNSVNDMLDNVQRLLDTVEFNQIEVEVFDALKGGKDELSKLNSMLNVDDVAQLMDDVEETVEEARRINDILAQPLDGYFGDDDALLAELLPQVSTEIPGAETAVEEVTVPTHTLPNPIEPEGRITDGGLGKVGLSA</sequence>
<evidence type="ECO:0000256" key="4">
    <source>
        <dbReference type="ARBA" id="ARBA00022753"/>
    </source>
</evidence>
<evidence type="ECO:0000256" key="1">
    <source>
        <dbReference type="ARBA" id="ARBA00004608"/>
    </source>
</evidence>
<dbReference type="VEuPathDB" id="TriTrypDB:TcCLB.507491.140"/>
<keyword evidence="5" id="KW-0653">Protein transport</keyword>
<dbReference type="PANTHER" id="PTHR22761:SF5">
    <property type="entry name" value="CHARGED MULTIVESICULAR BODY PROTEIN 6"/>
    <property type="match status" value="1"/>
</dbReference>
<keyword evidence="3" id="KW-0813">Transport</keyword>
<feature type="region of interest" description="Disordered" evidence="7">
    <location>
        <begin position="195"/>
        <end position="219"/>
    </location>
</feature>
<evidence type="ECO:0000256" key="2">
    <source>
        <dbReference type="ARBA" id="ARBA00006190"/>
    </source>
</evidence>
<evidence type="ECO:0000256" key="3">
    <source>
        <dbReference type="ARBA" id="ARBA00022448"/>
    </source>
</evidence>
<dbReference type="InterPro" id="IPR005024">
    <property type="entry name" value="Snf7_fam"/>
</dbReference>
<protein>
    <recommendedName>
        <fullName evidence="10">Charged multivesicular body protein 6</fullName>
    </recommendedName>
</protein>
<keyword evidence="4" id="KW-0967">Endosome</keyword>
<comment type="caution">
    <text evidence="8">The sequence shown here is derived from an EMBL/GenBank/DDBJ whole genome shotgun (WGS) entry which is preliminary data.</text>
</comment>
<dbReference type="GO" id="GO:0015031">
    <property type="term" value="P:protein transport"/>
    <property type="evidence" value="ECO:0007669"/>
    <property type="project" value="UniProtKB-KW"/>
</dbReference>
<evidence type="ECO:0000256" key="5">
    <source>
        <dbReference type="ARBA" id="ARBA00022927"/>
    </source>
</evidence>
<dbReference type="GO" id="GO:0000815">
    <property type="term" value="C:ESCRT III complex"/>
    <property type="evidence" value="ECO:0007669"/>
    <property type="project" value="TreeGrafter"/>
</dbReference>
<dbReference type="OrthoDB" id="441172at2759"/>
<dbReference type="AlphaFoldDB" id="A0A2V2VAY9"/>
<dbReference type="VEuPathDB" id="TriTrypDB:TcBrA4_0006330"/>
<dbReference type="VEuPathDB" id="TriTrypDB:TcYC6_0055000"/>
<organism evidence="8 9">
    <name type="scientific">Trypanosoma cruzi</name>
    <dbReference type="NCBI Taxonomy" id="5693"/>
    <lineage>
        <taxon>Eukaryota</taxon>
        <taxon>Discoba</taxon>
        <taxon>Euglenozoa</taxon>
        <taxon>Kinetoplastea</taxon>
        <taxon>Metakinetoplastina</taxon>
        <taxon>Trypanosomatida</taxon>
        <taxon>Trypanosomatidae</taxon>
        <taxon>Trypanosoma</taxon>
        <taxon>Schizotrypanum</taxon>
    </lineage>
</organism>